<dbReference type="InterPro" id="IPR009671">
    <property type="entry name" value="RraB_dom"/>
</dbReference>
<gene>
    <name evidence="2" type="ORF">BCF38_12428</name>
    <name evidence="3" type="ORF">SAMN05421539_12428</name>
</gene>
<evidence type="ECO:0000313" key="2">
    <source>
        <dbReference type="EMBL" id="PWJ10349.1"/>
    </source>
</evidence>
<evidence type="ECO:0000313" key="3">
    <source>
        <dbReference type="EMBL" id="SSA51749.1"/>
    </source>
</evidence>
<dbReference type="SUPFAM" id="SSF89946">
    <property type="entry name" value="Hypothetical protein VC0424"/>
    <property type="match status" value="1"/>
</dbReference>
<proteinExistence type="predicted"/>
<organism evidence="3 5">
    <name type="scientific">Jannaschia seohaensis</name>
    <dbReference type="NCBI Taxonomy" id="475081"/>
    <lineage>
        <taxon>Bacteria</taxon>
        <taxon>Pseudomonadati</taxon>
        <taxon>Pseudomonadota</taxon>
        <taxon>Alphaproteobacteria</taxon>
        <taxon>Rhodobacterales</taxon>
        <taxon>Roseobacteraceae</taxon>
        <taxon>Jannaschia</taxon>
    </lineage>
</organism>
<dbReference type="RefSeq" id="WP_109566516.1">
    <property type="nucleotide sequence ID" value="NZ_QGDJ01000024.1"/>
</dbReference>
<dbReference type="Pfam" id="PF06877">
    <property type="entry name" value="RraB"/>
    <property type="match status" value="1"/>
</dbReference>
<sequence>MIDTAAQEAASRAQWAEIEGQAKLPARAMIDLHFNAGPEADATEFMGWLEDRGYDVEHFPAEDDEEEAIEVQTPVVDLTLERILVEERTCSEAALRFGFVPAGWGFMGA</sequence>
<evidence type="ECO:0000313" key="4">
    <source>
        <dbReference type="Proteomes" id="UP000245839"/>
    </source>
</evidence>
<dbReference type="EMBL" id="UETC01000024">
    <property type="protein sequence ID" value="SSA51749.1"/>
    <property type="molecule type" value="Genomic_DNA"/>
</dbReference>
<name>A0A2Y9BBR8_9RHOB</name>
<dbReference type="OrthoDB" id="7630283at2"/>
<dbReference type="InterPro" id="IPR036701">
    <property type="entry name" value="RraB-like_sf"/>
</dbReference>
<reference evidence="3 5" key="1">
    <citation type="submission" date="2016-10" db="EMBL/GenBank/DDBJ databases">
        <authorList>
            <person name="Cai Z."/>
        </authorList>
    </citation>
    <scope>NUCLEOTIDE SEQUENCE [LARGE SCALE GENOMIC DNA]</scope>
    <source>
        <strain evidence="3 5">DSM 25227</strain>
    </source>
</reference>
<dbReference type="Proteomes" id="UP000245839">
    <property type="component" value="Unassembled WGS sequence"/>
</dbReference>
<evidence type="ECO:0000313" key="5">
    <source>
        <dbReference type="Proteomes" id="UP000251571"/>
    </source>
</evidence>
<dbReference type="Proteomes" id="UP000251571">
    <property type="component" value="Unassembled WGS sequence"/>
</dbReference>
<protein>
    <submittedName>
        <fullName evidence="3">Regulator of ribonuclease activity B</fullName>
    </submittedName>
</protein>
<dbReference type="EMBL" id="QGDJ01000024">
    <property type="protein sequence ID" value="PWJ10349.1"/>
    <property type="molecule type" value="Genomic_DNA"/>
</dbReference>
<accession>A0A2Y9BBR8</accession>
<dbReference type="AlphaFoldDB" id="A0A2Y9BBR8"/>
<reference evidence="2 4" key="2">
    <citation type="submission" date="2018-03" db="EMBL/GenBank/DDBJ databases">
        <title>Genomic Encyclopedia of Archaeal and Bacterial Type Strains, Phase II (KMG-II): from individual species to whole genera.</title>
        <authorList>
            <person name="Goeker M."/>
        </authorList>
    </citation>
    <scope>NUCLEOTIDE SEQUENCE [LARGE SCALE GENOMIC DNA]</scope>
    <source>
        <strain evidence="2 4">DSM 25227</strain>
    </source>
</reference>
<feature type="domain" description="Regulator of ribonuclease activity B" evidence="1">
    <location>
        <begin position="23"/>
        <end position="105"/>
    </location>
</feature>
<evidence type="ECO:0000259" key="1">
    <source>
        <dbReference type="Pfam" id="PF06877"/>
    </source>
</evidence>
<keyword evidence="4" id="KW-1185">Reference proteome</keyword>